<proteinExistence type="predicted"/>
<comment type="caution">
    <text evidence="1">The sequence shown here is derived from an EMBL/GenBank/DDBJ whole genome shotgun (WGS) entry which is preliminary data.</text>
</comment>
<dbReference type="PATRIC" id="fig|1121022.4.peg.3999"/>
<gene>
    <name evidence="1" type="ORF">ABENE_19525</name>
</gene>
<evidence type="ECO:0000313" key="1">
    <source>
        <dbReference type="EMBL" id="ESQ84610.1"/>
    </source>
</evidence>
<accession>V4PH02</accession>
<dbReference type="AlphaFoldDB" id="V4PH02"/>
<name>V4PH02_9CAUL</name>
<keyword evidence="2" id="KW-1185">Reference proteome</keyword>
<evidence type="ECO:0000313" key="2">
    <source>
        <dbReference type="Proteomes" id="UP000017837"/>
    </source>
</evidence>
<protein>
    <submittedName>
        <fullName evidence="1">Uncharacterized protein</fullName>
    </submittedName>
</protein>
<dbReference type="Proteomes" id="UP000017837">
    <property type="component" value="Unassembled WGS sequence"/>
</dbReference>
<dbReference type="STRING" id="1121022.GCA_000376105_00692"/>
<organism evidence="1 2">
    <name type="scientific">Asticcacaulis benevestitus DSM 16100 = ATCC BAA-896</name>
    <dbReference type="NCBI Taxonomy" id="1121022"/>
    <lineage>
        <taxon>Bacteria</taxon>
        <taxon>Pseudomonadati</taxon>
        <taxon>Pseudomonadota</taxon>
        <taxon>Alphaproteobacteria</taxon>
        <taxon>Caulobacterales</taxon>
        <taxon>Caulobacteraceae</taxon>
        <taxon>Asticcacaulis</taxon>
    </lineage>
</organism>
<sequence>MLRHQPFICGCYGGYRVVIMWRIHEGPFSGPLMGGVLPLISLLASFVVAASTATTSAPAGLSGLDTVACEGEGDARRLARQNAITQLLARYPIVMDVADFSAPPVPLAQRVAQACADEACQTDGSLAALNRAVAAMLATRDDGRLHLSWAGQGAEPATRPEQIAAFFDLSRDTYVLQCRTPPPPPPVIATAPAVPEVAPEVMPKEKTGLRRVVSHWRIASSVNETEKNDYTSRDPARLSYVDNASDSAPVISAKGVIAAPAILTWGDQKVATEGFGDIRPFVGYERISSLYIGNEVNNLDIGLRGHFRFARDDGKEAYIGGLTAAYETDDRLQSSLTRFEASLGLPLKAWTDRTFPGNASAECVLCQTANMTLVSDYVDVSDPGAKLALLYLPQYARLGFDASWDVRLNRGKDKPGFGLNLQYSRRDDLSHEGATATRLISRAAYYPTPKSHYVFALEYDKGKDLTSLSAIDRWMLTWGYRQ</sequence>
<dbReference type="EMBL" id="AWGB01000063">
    <property type="protein sequence ID" value="ESQ84610.1"/>
    <property type="molecule type" value="Genomic_DNA"/>
</dbReference>
<reference evidence="1 2" key="1">
    <citation type="journal article" date="2014" name="Nature">
        <title>Sequential evolution of bacterial morphology by co-option of a developmental regulator.</title>
        <authorList>
            <person name="Jiang C."/>
            <person name="Brown P.J."/>
            <person name="Ducret A."/>
            <person name="Brun Y.V."/>
        </authorList>
    </citation>
    <scope>NUCLEOTIDE SEQUENCE [LARGE SCALE GENOMIC DNA]</scope>
    <source>
        <strain evidence="1 2">DSM 16100</strain>
    </source>
</reference>